<name>A0A5E4RJ91_9BURK</name>
<dbReference type="Proteomes" id="UP000406256">
    <property type="component" value="Unassembled WGS sequence"/>
</dbReference>
<dbReference type="AlphaFoldDB" id="A0A5E4RJ91"/>
<organism evidence="1 2">
    <name type="scientific">Pandoraea anhela</name>
    <dbReference type="NCBI Taxonomy" id="2508295"/>
    <lineage>
        <taxon>Bacteria</taxon>
        <taxon>Pseudomonadati</taxon>
        <taxon>Pseudomonadota</taxon>
        <taxon>Betaproteobacteria</taxon>
        <taxon>Burkholderiales</taxon>
        <taxon>Burkholderiaceae</taxon>
        <taxon>Pandoraea</taxon>
    </lineage>
</organism>
<keyword evidence="2" id="KW-1185">Reference proteome</keyword>
<sequence length="29" mass="3052">MRARVDTELTTLVIALRGLLIHAAGEGAC</sequence>
<dbReference type="EMBL" id="CABPSB010000001">
    <property type="protein sequence ID" value="VVD63346.1"/>
    <property type="molecule type" value="Genomic_DNA"/>
</dbReference>
<gene>
    <name evidence="1" type="ORF">PAN31108_00224</name>
</gene>
<accession>A0A5E4RJ91</accession>
<proteinExistence type="predicted"/>
<protein>
    <submittedName>
        <fullName evidence="1">Uncharacterized protein</fullName>
    </submittedName>
</protein>
<evidence type="ECO:0000313" key="1">
    <source>
        <dbReference type="EMBL" id="VVD63346.1"/>
    </source>
</evidence>
<reference evidence="1 2" key="1">
    <citation type="submission" date="2019-08" db="EMBL/GenBank/DDBJ databases">
        <authorList>
            <person name="Peeters C."/>
        </authorList>
    </citation>
    <scope>NUCLEOTIDE SEQUENCE [LARGE SCALE GENOMIC DNA]</scope>
    <source>
        <strain evidence="1 2">LMG 31108</strain>
    </source>
</reference>
<evidence type="ECO:0000313" key="2">
    <source>
        <dbReference type="Proteomes" id="UP000406256"/>
    </source>
</evidence>